<name>A0AAX2CFA2_9BACI</name>
<dbReference type="PROSITE" id="PS50977">
    <property type="entry name" value="HTH_TETR_2"/>
    <property type="match status" value="1"/>
</dbReference>
<comment type="caution">
    <text evidence="6">The sequence shown here is derived from an EMBL/GenBank/DDBJ whole genome shotgun (WGS) entry which is preliminary data.</text>
</comment>
<dbReference type="Gene3D" id="1.10.357.10">
    <property type="entry name" value="Tetracycline Repressor, domain 2"/>
    <property type="match status" value="1"/>
</dbReference>
<dbReference type="Pfam" id="PF00440">
    <property type="entry name" value="TetR_N"/>
    <property type="match status" value="1"/>
</dbReference>
<protein>
    <submittedName>
        <fullName evidence="6">Transcriptional regulator, TetR family</fullName>
    </submittedName>
</protein>
<dbReference type="SUPFAM" id="SSF48498">
    <property type="entry name" value="Tetracyclin repressor-like, C-terminal domain"/>
    <property type="match status" value="1"/>
</dbReference>
<reference evidence="6 7" key="1">
    <citation type="submission" date="2016-08" db="EMBL/GenBank/DDBJ databases">
        <authorList>
            <person name="Loux V."/>
            <person name="Rue O."/>
        </authorList>
    </citation>
    <scope>NUCLEOTIDE SEQUENCE [LARGE SCALE GENOMIC DNA]</scope>
    <source>
        <strain evidence="6 7">AFSSA_08CEB44bac</strain>
    </source>
</reference>
<dbReference type="PANTHER" id="PTHR30055:SF234">
    <property type="entry name" value="HTH-TYPE TRANSCRIPTIONAL REGULATOR BETI"/>
    <property type="match status" value="1"/>
</dbReference>
<sequence>MAKPNVIHKQQLLQAAKTLIAERGMEKLTLKAIAEKANVTQGTVYYHFKTKEQLLLEVTESFCQSAWEELDEGFQIEKALQSAKSRCTKDSVYHHLFFQLLASSLQNESMRETIGELLHYENEKLQVGLQGMWEKSPIEGITFETWSIMCNALIDGLALQALYNPKFSTEEAYNGVNKLIQHVGV</sequence>
<keyword evidence="1" id="KW-0805">Transcription regulation</keyword>
<dbReference type="Proteomes" id="UP000242164">
    <property type="component" value="Unassembled WGS sequence"/>
</dbReference>
<dbReference type="GO" id="GO:0000976">
    <property type="term" value="F:transcription cis-regulatory region binding"/>
    <property type="evidence" value="ECO:0007669"/>
    <property type="project" value="TreeGrafter"/>
</dbReference>
<feature type="DNA-binding region" description="H-T-H motif" evidence="4">
    <location>
        <begin position="29"/>
        <end position="48"/>
    </location>
</feature>
<evidence type="ECO:0000313" key="7">
    <source>
        <dbReference type="Proteomes" id="UP000242164"/>
    </source>
</evidence>
<dbReference type="EMBL" id="FMIK01000020">
    <property type="protein sequence ID" value="SCL89417.1"/>
    <property type="molecule type" value="Genomic_DNA"/>
</dbReference>
<dbReference type="PROSITE" id="PS01081">
    <property type="entry name" value="HTH_TETR_1"/>
    <property type="match status" value="1"/>
</dbReference>
<dbReference type="GO" id="GO:0003700">
    <property type="term" value="F:DNA-binding transcription factor activity"/>
    <property type="evidence" value="ECO:0007669"/>
    <property type="project" value="TreeGrafter"/>
</dbReference>
<dbReference type="PANTHER" id="PTHR30055">
    <property type="entry name" value="HTH-TYPE TRANSCRIPTIONAL REGULATOR RUTR"/>
    <property type="match status" value="1"/>
</dbReference>
<evidence type="ECO:0000259" key="5">
    <source>
        <dbReference type="PROSITE" id="PS50977"/>
    </source>
</evidence>
<dbReference type="InterPro" id="IPR036271">
    <property type="entry name" value="Tet_transcr_reg_TetR-rel_C_sf"/>
</dbReference>
<dbReference type="AlphaFoldDB" id="A0AAX2CFA2"/>
<evidence type="ECO:0000256" key="2">
    <source>
        <dbReference type="ARBA" id="ARBA00023125"/>
    </source>
</evidence>
<keyword evidence="3" id="KW-0804">Transcription</keyword>
<organism evidence="6 7">
    <name type="scientific">Bacillus cytotoxicus</name>
    <dbReference type="NCBI Taxonomy" id="580165"/>
    <lineage>
        <taxon>Bacteria</taxon>
        <taxon>Bacillati</taxon>
        <taxon>Bacillota</taxon>
        <taxon>Bacilli</taxon>
        <taxon>Bacillales</taxon>
        <taxon>Bacillaceae</taxon>
        <taxon>Bacillus</taxon>
        <taxon>Bacillus cereus group</taxon>
    </lineage>
</organism>
<proteinExistence type="predicted"/>
<dbReference type="InterPro" id="IPR009057">
    <property type="entry name" value="Homeodomain-like_sf"/>
</dbReference>
<keyword evidence="2 4" id="KW-0238">DNA-binding</keyword>
<evidence type="ECO:0000256" key="3">
    <source>
        <dbReference type="ARBA" id="ARBA00023163"/>
    </source>
</evidence>
<dbReference type="SUPFAM" id="SSF46689">
    <property type="entry name" value="Homeodomain-like"/>
    <property type="match status" value="1"/>
</dbReference>
<evidence type="ECO:0000256" key="1">
    <source>
        <dbReference type="ARBA" id="ARBA00023015"/>
    </source>
</evidence>
<evidence type="ECO:0000313" key="6">
    <source>
        <dbReference type="EMBL" id="SCL89417.1"/>
    </source>
</evidence>
<gene>
    <name evidence="6" type="ORF">BCB44BAC_01526</name>
</gene>
<evidence type="ECO:0000256" key="4">
    <source>
        <dbReference type="PROSITE-ProRule" id="PRU00335"/>
    </source>
</evidence>
<dbReference type="PRINTS" id="PR00455">
    <property type="entry name" value="HTHTETR"/>
</dbReference>
<feature type="domain" description="HTH tetR-type" evidence="5">
    <location>
        <begin position="6"/>
        <end position="66"/>
    </location>
</feature>
<accession>A0AAX2CFA2</accession>
<dbReference type="InterPro" id="IPR001647">
    <property type="entry name" value="HTH_TetR"/>
</dbReference>
<dbReference type="InterPro" id="IPR050109">
    <property type="entry name" value="HTH-type_TetR-like_transc_reg"/>
</dbReference>
<dbReference type="InterPro" id="IPR023772">
    <property type="entry name" value="DNA-bd_HTH_TetR-type_CS"/>
</dbReference>